<evidence type="ECO:0000313" key="1">
    <source>
        <dbReference type="EMBL" id="VDN25237.1"/>
    </source>
</evidence>
<dbReference type="EMBL" id="UYRV01109494">
    <property type="protein sequence ID" value="VDN25237.1"/>
    <property type="molecule type" value="Genomic_DNA"/>
</dbReference>
<proteinExistence type="predicted"/>
<accession>A0A3P7MQ50</accession>
<name>A0A3P7MQ50_CYLGO</name>
<keyword evidence="2" id="KW-1185">Reference proteome</keyword>
<protein>
    <submittedName>
        <fullName evidence="1">Uncharacterized protein</fullName>
    </submittedName>
</protein>
<dbReference type="Proteomes" id="UP000271889">
    <property type="component" value="Unassembled WGS sequence"/>
</dbReference>
<evidence type="ECO:0000313" key="2">
    <source>
        <dbReference type="Proteomes" id="UP000271889"/>
    </source>
</evidence>
<gene>
    <name evidence="1" type="ORF">CGOC_LOCUS10038</name>
</gene>
<dbReference type="AlphaFoldDB" id="A0A3P7MQ50"/>
<reference evidence="1 2" key="1">
    <citation type="submission" date="2018-11" db="EMBL/GenBank/DDBJ databases">
        <authorList>
            <consortium name="Pathogen Informatics"/>
        </authorList>
    </citation>
    <scope>NUCLEOTIDE SEQUENCE [LARGE SCALE GENOMIC DNA]</scope>
</reference>
<organism evidence="1 2">
    <name type="scientific">Cylicostephanus goldi</name>
    <name type="common">Nematode worm</name>
    <dbReference type="NCBI Taxonomy" id="71465"/>
    <lineage>
        <taxon>Eukaryota</taxon>
        <taxon>Metazoa</taxon>
        <taxon>Ecdysozoa</taxon>
        <taxon>Nematoda</taxon>
        <taxon>Chromadorea</taxon>
        <taxon>Rhabditida</taxon>
        <taxon>Rhabditina</taxon>
        <taxon>Rhabditomorpha</taxon>
        <taxon>Strongyloidea</taxon>
        <taxon>Strongylidae</taxon>
        <taxon>Cylicostephanus</taxon>
    </lineage>
</organism>
<sequence>MILCGKRSEEDDHHDDINHELFEQWLDHSIPHTLNRAGDRRVTLIMNNAPTIAGTSAKFPIRALPRARYLAVLEGKGVAVSERSSKDDLFYELRNFIKSKAALRDYAAYRKCNERLD</sequence>